<feature type="region of interest" description="Disordered" evidence="1">
    <location>
        <begin position="1"/>
        <end position="28"/>
    </location>
</feature>
<evidence type="ECO:0000313" key="2">
    <source>
        <dbReference type="EMBL" id="PAV61895.1"/>
    </source>
</evidence>
<accession>A0A2A2JJN2</accession>
<proteinExistence type="predicted"/>
<dbReference type="EMBL" id="LIAE01010396">
    <property type="protein sequence ID" value="PAV61895.1"/>
    <property type="molecule type" value="Genomic_DNA"/>
</dbReference>
<evidence type="ECO:0000256" key="1">
    <source>
        <dbReference type="SAM" id="MobiDB-lite"/>
    </source>
</evidence>
<name>A0A2A2JJN2_9BILA</name>
<dbReference type="Proteomes" id="UP000218231">
    <property type="component" value="Unassembled WGS sequence"/>
</dbReference>
<protein>
    <submittedName>
        <fullName evidence="2">Uncharacterized protein</fullName>
    </submittedName>
</protein>
<reference evidence="2 3" key="1">
    <citation type="journal article" date="2017" name="Curr. Biol.">
        <title>Genome architecture and evolution of a unichromosomal asexual nematode.</title>
        <authorList>
            <person name="Fradin H."/>
            <person name="Zegar C."/>
            <person name="Gutwein M."/>
            <person name="Lucas J."/>
            <person name="Kovtun M."/>
            <person name="Corcoran D."/>
            <person name="Baugh L.R."/>
            <person name="Kiontke K."/>
            <person name="Gunsalus K."/>
            <person name="Fitch D.H."/>
            <person name="Piano F."/>
        </authorList>
    </citation>
    <scope>NUCLEOTIDE SEQUENCE [LARGE SCALE GENOMIC DNA]</scope>
    <source>
        <strain evidence="2">PF1309</strain>
    </source>
</reference>
<evidence type="ECO:0000313" key="3">
    <source>
        <dbReference type="Proteomes" id="UP000218231"/>
    </source>
</evidence>
<sequence>MSPIMGDNKITPDLTSFKGDWNNMQPPEPQMILPEMKQLPILENLDEAESSKLESPYPGFLPNLNQNLEDRNFDPDKFFNEKFSQKDYQGLTNLINSLPSSRRFKLITKFQKLRSSPIVSSRRSIKLWSEE</sequence>
<organism evidence="2 3">
    <name type="scientific">Diploscapter pachys</name>
    <dbReference type="NCBI Taxonomy" id="2018661"/>
    <lineage>
        <taxon>Eukaryota</taxon>
        <taxon>Metazoa</taxon>
        <taxon>Ecdysozoa</taxon>
        <taxon>Nematoda</taxon>
        <taxon>Chromadorea</taxon>
        <taxon>Rhabditida</taxon>
        <taxon>Rhabditina</taxon>
        <taxon>Rhabditomorpha</taxon>
        <taxon>Rhabditoidea</taxon>
        <taxon>Rhabditidae</taxon>
        <taxon>Diploscapter</taxon>
    </lineage>
</organism>
<keyword evidence="3" id="KW-1185">Reference proteome</keyword>
<gene>
    <name evidence="2" type="ORF">WR25_22817</name>
</gene>
<dbReference type="AlphaFoldDB" id="A0A2A2JJN2"/>
<comment type="caution">
    <text evidence="2">The sequence shown here is derived from an EMBL/GenBank/DDBJ whole genome shotgun (WGS) entry which is preliminary data.</text>
</comment>
<feature type="region of interest" description="Disordered" evidence="1">
    <location>
        <begin position="47"/>
        <end position="66"/>
    </location>
</feature>